<dbReference type="Gene3D" id="3.30.70.100">
    <property type="match status" value="1"/>
</dbReference>
<dbReference type="GO" id="GO:0006400">
    <property type="term" value="P:tRNA modification"/>
    <property type="evidence" value="ECO:0007669"/>
    <property type="project" value="UniProtKB-UniRule"/>
</dbReference>
<dbReference type="InterPro" id="IPR036873">
    <property type="entry name" value="Rhodanese-like_dom_sf"/>
</dbReference>
<gene>
    <name evidence="1" type="primary">trhO</name>
    <name evidence="4" type="ORF">BKIR_c32_4004</name>
</gene>
<keyword evidence="1" id="KW-0819">tRNA processing</keyword>
<dbReference type="GO" id="GO:0016705">
    <property type="term" value="F:oxidoreductase activity, acting on paired donors, with incorporation or reduction of molecular oxygen"/>
    <property type="evidence" value="ECO:0007669"/>
    <property type="project" value="UniProtKB-UniRule"/>
</dbReference>
<comment type="caution">
    <text evidence="4">The sequence shown here is derived from an EMBL/GenBank/DDBJ whole genome shotgun (WGS) entry which is preliminary data.</text>
</comment>
<keyword evidence="1" id="KW-0560">Oxidoreductase</keyword>
<keyword evidence="5" id="KW-1185">Reference proteome</keyword>
<dbReference type="InterPro" id="IPR020936">
    <property type="entry name" value="TrhO"/>
</dbReference>
<dbReference type="Pfam" id="PF00581">
    <property type="entry name" value="Rhodanese"/>
    <property type="match status" value="1"/>
</dbReference>
<comment type="catalytic activity">
    <reaction evidence="1">
        <text>uridine(34) in tRNA + AH2 + O2 = 5-hydroxyuridine(34) in tRNA + A + H2O</text>
        <dbReference type="Rhea" id="RHEA:64224"/>
        <dbReference type="Rhea" id="RHEA-COMP:11727"/>
        <dbReference type="Rhea" id="RHEA-COMP:13381"/>
        <dbReference type="ChEBI" id="CHEBI:13193"/>
        <dbReference type="ChEBI" id="CHEBI:15377"/>
        <dbReference type="ChEBI" id="CHEBI:15379"/>
        <dbReference type="ChEBI" id="CHEBI:17499"/>
        <dbReference type="ChEBI" id="CHEBI:65315"/>
        <dbReference type="ChEBI" id="CHEBI:136877"/>
    </reaction>
</comment>
<accession>G4MBU2</accession>
<dbReference type="CDD" id="cd01518">
    <property type="entry name" value="RHOD_YceA"/>
    <property type="match status" value="1"/>
</dbReference>
<name>G4MBU2_9BURK</name>
<dbReference type="EC" id="1.14.-.-" evidence="1"/>
<dbReference type="HAMAP" id="MF_00469">
    <property type="entry name" value="TrhO"/>
    <property type="match status" value="1"/>
</dbReference>
<dbReference type="NCBIfam" id="NF003703">
    <property type="entry name" value="PRK05320.1"/>
    <property type="match status" value="1"/>
</dbReference>
<proteinExistence type="inferred from homology"/>
<dbReference type="STRING" id="1055526.BKIR_c32_4004"/>
<dbReference type="PROSITE" id="PS50206">
    <property type="entry name" value="RHODANESE_3"/>
    <property type="match status" value="1"/>
</dbReference>
<evidence type="ECO:0000256" key="2">
    <source>
        <dbReference type="SAM" id="MobiDB-lite"/>
    </source>
</evidence>
<sequence length="348" mass="39063">MAERTRPAPLAQLRMRKLQRRALCDPASRQAVCGIIHILRGKIARIHYPSSRHQHHPIMSILNLSAYKFVTIEDGAAWRPLVTARCNALGLRGTILLAPEGINLFIAGPVPEVREFIDYIRTDALFGGRFADLQFKESFSVKQPFRRMLVKLKREIITMKKPAIKPELGRAPSVDAPTLKAWFDRGHDDEGRPVVMLDTRNAFEVDVGTFDNALDYRITKFSEFPEVIEQNRADMEGKTVVSFCTGGIRCEKAAIHLKEIGIEHVYQLEGGILKYFEEVGGAHYTGECFVFDYRTALDPNLQPTATSQYFGCRAVVSVDDQKSPFYKPGETCPARHPDSKTNAIGQAA</sequence>
<dbReference type="HOGENOM" id="CLU_038878_0_1_4"/>
<reference evidence="4 5" key="1">
    <citation type="submission" date="2011-09" db="EMBL/GenBank/DDBJ databases">
        <authorList>
            <person name="Carlier A."/>
        </authorList>
    </citation>
    <scope>NUCLEOTIDE SEQUENCE [LARGE SCALE GENOMIC DNA]</scope>
    <source>
        <strain evidence="4 5">UZHbot1</strain>
    </source>
</reference>
<dbReference type="SUPFAM" id="SSF52821">
    <property type="entry name" value="Rhodanese/Cell cycle control phosphatase"/>
    <property type="match status" value="1"/>
</dbReference>
<dbReference type="PANTHER" id="PTHR43268:SF3">
    <property type="entry name" value="RHODANESE-LIKE DOMAIN-CONTAINING PROTEIN 7-RELATED"/>
    <property type="match status" value="1"/>
</dbReference>
<organism evidence="4 5">
    <name type="scientific">Candidatus Paraburkholderia kirkii UZHbot1</name>
    <dbReference type="NCBI Taxonomy" id="1055526"/>
    <lineage>
        <taxon>Bacteria</taxon>
        <taxon>Pseudomonadati</taxon>
        <taxon>Pseudomonadota</taxon>
        <taxon>Betaproteobacteria</taxon>
        <taxon>Burkholderiales</taxon>
        <taxon>Burkholderiaceae</taxon>
        <taxon>Paraburkholderia</taxon>
    </lineage>
</organism>
<dbReference type="EMBL" id="CAFE01000184">
    <property type="protein sequence ID" value="CCD38621.1"/>
    <property type="molecule type" value="Genomic_DNA"/>
</dbReference>
<dbReference type="InterPro" id="IPR040503">
    <property type="entry name" value="TRHO_N"/>
</dbReference>
<evidence type="ECO:0000256" key="1">
    <source>
        <dbReference type="HAMAP-Rule" id="MF_00469"/>
    </source>
</evidence>
<dbReference type="PANTHER" id="PTHR43268">
    <property type="entry name" value="THIOSULFATE SULFURTRANSFERASE/RHODANESE-LIKE DOMAIN-CONTAINING PROTEIN 2"/>
    <property type="match status" value="1"/>
</dbReference>
<dbReference type="Gene3D" id="3.40.250.10">
    <property type="entry name" value="Rhodanese-like domain"/>
    <property type="match status" value="1"/>
</dbReference>
<dbReference type="Proteomes" id="UP000003511">
    <property type="component" value="Unassembled WGS sequence"/>
</dbReference>
<dbReference type="Pfam" id="PF17773">
    <property type="entry name" value="UPF0176_N"/>
    <property type="match status" value="1"/>
</dbReference>
<dbReference type="SMART" id="SM00450">
    <property type="entry name" value="RHOD"/>
    <property type="match status" value="1"/>
</dbReference>
<dbReference type="AlphaFoldDB" id="G4MBU2"/>
<feature type="region of interest" description="Disordered" evidence="2">
    <location>
        <begin position="327"/>
        <end position="348"/>
    </location>
</feature>
<dbReference type="InterPro" id="IPR001763">
    <property type="entry name" value="Rhodanese-like_dom"/>
</dbReference>
<evidence type="ECO:0000313" key="4">
    <source>
        <dbReference type="EMBL" id="CCD38621.1"/>
    </source>
</evidence>
<comment type="function">
    <text evidence="1">Catalyzes oxygen-dependent 5-hydroxyuridine (ho5U) modification at position 34 in tRNAs.</text>
</comment>
<comment type="similarity">
    <text evidence="1">Belongs to the TrhO family.</text>
</comment>
<dbReference type="BioCyc" id="CBUR1055526:G10QW-1597-MONOMER"/>
<protein>
    <recommendedName>
        <fullName evidence="1">tRNA uridine(34) hydroxylase</fullName>
        <ecNumber evidence="1">1.14.-.-</ecNumber>
    </recommendedName>
    <alternativeName>
        <fullName evidence="1">tRNA hydroxylation protein O</fullName>
    </alternativeName>
</protein>
<reference evidence="4 5" key="2">
    <citation type="submission" date="2011-10" db="EMBL/GenBank/DDBJ databases">
        <title>Draft genome sequence of Candidatus Burkholderia kirkii.</title>
        <authorList>
            <person name="Carlier A.L."/>
            <person name="Eberl L."/>
        </authorList>
    </citation>
    <scope>NUCLEOTIDE SEQUENCE [LARGE SCALE GENOMIC DNA]</scope>
    <source>
        <strain evidence="4 5">UZHbot1</strain>
    </source>
</reference>
<evidence type="ECO:0000313" key="5">
    <source>
        <dbReference type="Proteomes" id="UP000003511"/>
    </source>
</evidence>
<evidence type="ECO:0000259" key="3">
    <source>
        <dbReference type="PROSITE" id="PS50206"/>
    </source>
</evidence>
<feature type="domain" description="Rhodanese" evidence="3">
    <location>
        <begin position="190"/>
        <end position="284"/>
    </location>
</feature>